<evidence type="ECO:0000313" key="3">
    <source>
        <dbReference type="Proteomes" id="UP001066276"/>
    </source>
</evidence>
<protein>
    <submittedName>
        <fullName evidence="2">Uncharacterized protein</fullName>
    </submittedName>
</protein>
<reference evidence="2" key="1">
    <citation type="journal article" date="2022" name="bioRxiv">
        <title>Sequencing and chromosome-scale assembly of the giantPleurodeles waltlgenome.</title>
        <authorList>
            <person name="Brown T."/>
            <person name="Elewa A."/>
            <person name="Iarovenko S."/>
            <person name="Subramanian E."/>
            <person name="Araus A.J."/>
            <person name="Petzold A."/>
            <person name="Susuki M."/>
            <person name="Suzuki K.-i.T."/>
            <person name="Hayashi T."/>
            <person name="Toyoda A."/>
            <person name="Oliveira C."/>
            <person name="Osipova E."/>
            <person name="Leigh N.D."/>
            <person name="Simon A."/>
            <person name="Yun M.H."/>
        </authorList>
    </citation>
    <scope>NUCLEOTIDE SEQUENCE</scope>
    <source>
        <strain evidence="2">20211129_DDA</strain>
        <tissue evidence="2">Liver</tissue>
    </source>
</reference>
<name>A0AAV7WBT8_PLEWA</name>
<dbReference type="EMBL" id="JANPWB010000002">
    <property type="protein sequence ID" value="KAJ1209544.1"/>
    <property type="molecule type" value="Genomic_DNA"/>
</dbReference>
<feature type="region of interest" description="Disordered" evidence="1">
    <location>
        <begin position="23"/>
        <end position="43"/>
    </location>
</feature>
<keyword evidence="3" id="KW-1185">Reference proteome</keyword>
<comment type="caution">
    <text evidence="2">The sequence shown here is derived from an EMBL/GenBank/DDBJ whole genome shotgun (WGS) entry which is preliminary data.</text>
</comment>
<sequence length="88" mass="9398">MTATYKSPPLLTAPFRVSRLGSTARVSADGRPRPPSSLVARGSGIPQCGGLARSVSLREPPSSLLVLHEAPLEPRCLERQRLPLRSGI</sequence>
<gene>
    <name evidence="2" type="ORF">NDU88_004918</name>
</gene>
<proteinExistence type="predicted"/>
<organism evidence="2 3">
    <name type="scientific">Pleurodeles waltl</name>
    <name type="common">Iberian ribbed newt</name>
    <dbReference type="NCBI Taxonomy" id="8319"/>
    <lineage>
        <taxon>Eukaryota</taxon>
        <taxon>Metazoa</taxon>
        <taxon>Chordata</taxon>
        <taxon>Craniata</taxon>
        <taxon>Vertebrata</taxon>
        <taxon>Euteleostomi</taxon>
        <taxon>Amphibia</taxon>
        <taxon>Batrachia</taxon>
        <taxon>Caudata</taxon>
        <taxon>Salamandroidea</taxon>
        <taxon>Salamandridae</taxon>
        <taxon>Pleurodelinae</taxon>
        <taxon>Pleurodeles</taxon>
    </lineage>
</organism>
<dbReference type="Proteomes" id="UP001066276">
    <property type="component" value="Chromosome 1_2"/>
</dbReference>
<evidence type="ECO:0000313" key="2">
    <source>
        <dbReference type="EMBL" id="KAJ1209544.1"/>
    </source>
</evidence>
<evidence type="ECO:0000256" key="1">
    <source>
        <dbReference type="SAM" id="MobiDB-lite"/>
    </source>
</evidence>
<accession>A0AAV7WBT8</accession>
<dbReference type="AlphaFoldDB" id="A0AAV7WBT8"/>